<name>A0AAU9UGK9_EUPED</name>
<sequence length="870" mass="96913">MGLLPRVSVVTGKRVPLAAAPLTKHLERMGTADKTALIYSDETCNVRVSYAELEERTNAMARVITAHARPSGPNRDQDYVISVCMQPTHNTIIALLAIWKAGASYVPMEPSFPQGRITHILKDAQPSLIIYDDTANPAMFKESGVPAVSFDELSLEASALPADRLNEDETLVQTDADTIAIVFYTSGSTGIPKGVRLPYSAICNRLWWQFRNFPYADTETVCVWKTALTFGDSICEIWGPLLQGRSLLILSRETTKNPQKLVQVFAEYQIQRLVLVPTLLRSILMYLSLNSSERPLQHLKLWVCSGETLSKELALQFFQYFGDQSGYKLGNFYGSTEVMGDVTYYVLEKAEQLDMFPTVPIGVPLDNCVVYLLDEEMNPSRESEPGEIWVSGRNLAKGYVGGQGSDKFRDNPYAAHPEFCRLYRTGDFGTLHKGVILYEGRTDSQVKIRGHRVDLQEVERAVSAVQGVDRAEVLCCGLASSNPEILAFVTIKSDARLSGHHIEVALKNSLTTYMIPQVIVLDKFPLLINGKVDRQGLLKIYENTNNNNDADISLEIDYTEVKPCDLEVARVLFETVGEVLGRSVRGAISVKAGFYELGGNSLNTIYTITRLRDKGYFIEISDFLRSNNLGEVLSHLKTNPENSRKGDENKFAIRPMRNDHKERVIEMIVSSVCCNIKPEHVASKPPQLKSNINTICRKEYARSLDACWGQLLAPGLSIVLEDPSGKAMAVALNFDARDEPNIELSGGLAQIMAFVKHIEGSVRDTMLPEGKGTILHSFMMATDCQLSPQDNVSAILLLELGTERIALERRFRGIFATNTNPLTQQLATDVLGFKTLLNYQINQYVESNGERPFEKTPDDLRAIVCWKPVD</sequence>
<dbReference type="InterPro" id="IPR036736">
    <property type="entry name" value="ACP-like_sf"/>
</dbReference>
<dbReference type="Gene3D" id="3.40.50.12780">
    <property type="entry name" value="N-terminal domain of ligase-like"/>
    <property type="match status" value="1"/>
</dbReference>
<feature type="domain" description="Carrier" evidence="4">
    <location>
        <begin position="572"/>
        <end position="636"/>
    </location>
</feature>
<dbReference type="PANTHER" id="PTHR44845">
    <property type="entry name" value="CARRIER DOMAIN-CONTAINING PROTEIN"/>
    <property type="match status" value="1"/>
</dbReference>
<dbReference type="PANTHER" id="PTHR44845:SF6">
    <property type="entry name" value="BETA-ALANINE-ACTIVATING ENZYME"/>
    <property type="match status" value="1"/>
</dbReference>
<evidence type="ECO:0008006" key="7">
    <source>
        <dbReference type="Google" id="ProtNLM"/>
    </source>
</evidence>
<reference evidence="5" key="1">
    <citation type="submission" date="2022-03" db="EMBL/GenBank/DDBJ databases">
        <authorList>
            <person name="Tunstrom K."/>
        </authorList>
    </citation>
    <scope>NUCLEOTIDE SEQUENCE</scope>
</reference>
<comment type="caution">
    <text evidence="5">The sequence shown here is derived from an EMBL/GenBank/DDBJ whole genome shotgun (WGS) entry which is preliminary data.</text>
</comment>
<evidence type="ECO:0000256" key="2">
    <source>
        <dbReference type="ARBA" id="ARBA00022553"/>
    </source>
</evidence>
<dbReference type="Pfam" id="PF00550">
    <property type="entry name" value="PP-binding"/>
    <property type="match status" value="1"/>
</dbReference>
<dbReference type="Gene3D" id="1.10.1200.10">
    <property type="entry name" value="ACP-like"/>
    <property type="match status" value="1"/>
</dbReference>
<accession>A0AAU9UGK9</accession>
<dbReference type="Proteomes" id="UP001153954">
    <property type="component" value="Unassembled WGS sequence"/>
</dbReference>
<dbReference type="InterPro" id="IPR042099">
    <property type="entry name" value="ANL_N_sf"/>
</dbReference>
<evidence type="ECO:0000259" key="4">
    <source>
        <dbReference type="Pfam" id="PF00550"/>
    </source>
</evidence>
<protein>
    <recommendedName>
        <fullName evidence="7">Ebony</fullName>
    </recommendedName>
</protein>
<proteinExistence type="predicted"/>
<dbReference type="Gene3D" id="3.40.630.30">
    <property type="match status" value="1"/>
</dbReference>
<keyword evidence="1" id="KW-0596">Phosphopantetheine</keyword>
<dbReference type="Pfam" id="PF00501">
    <property type="entry name" value="AMP-binding"/>
    <property type="match status" value="1"/>
</dbReference>
<evidence type="ECO:0000259" key="3">
    <source>
        <dbReference type="Pfam" id="PF00501"/>
    </source>
</evidence>
<dbReference type="AlphaFoldDB" id="A0AAU9UGK9"/>
<dbReference type="PROSITE" id="PS00455">
    <property type="entry name" value="AMP_BINDING"/>
    <property type="match status" value="1"/>
</dbReference>
<feature type="domain" description="AMP-dependent synthetase/ligase" evidence="3">
    <location>
        <begin position="31"/>
        <end position="399"/>
    </location>
</feature>
<organism evidence="5 6">
    <name type="scientific">Euphydryas editha</name>
    <name type="common">Edith's checkerspot</name>
    <dbReference type="NCBI Taxonomy" id="104508"/>
    <lineage>
        <taxon>Eukaryota</taxon>
        <taxon>Metazoa</taxon>
        <taxon>Ecdysozoa</taxon>
        <taxon>Arthropoda</taxon>
        <taxon>Hexapoda</taxon>
        <taxon>Insecta</taxon>
        <taxon>Pterygota</taxon>
        <taxon>Neoptera</taxon>
        <taxon>Endopterygota</taxon>
        <taxon>Lepidoptera</taxon>
        <taxon>Glossata</taxon>
        <taxon>Ditrysia</taxon>
        <taxon>Papilionoidea</taxon>
        <taxon>Nymphalidae</taxon>
        <taxon>Nymphalinae</taxon>
        <taxon>Euphydryas</taxon>
    </lineage>
</organism>
<dbReference type="EMBL" id="CAKOGL010000017">
    <property type="protein sequence ID" value="CAH2097143.1"/>
    <property type="molecule type" value="Genomic_DNA"/>
</dbReference>
<evidence type="ECO:0000313" key="6">
    <source>
        <dbReference type="Proteomes" id="UP001153954"/>
    </source>
</evidence>
<keyword evidence="2" id="KW-0597">Phosphoprotein</keyword>
<dbReference type="InterPro" id="IPR020845">
    <property type="entry name" value="AMP-binding_CS"/>
</dbReference>
<dbReference type="CDD" id="cd05930">
    <property type="entry name" value="A_NRPS"/>
    <property type="match status" value="1"/>
</dbReference>
<gene>
    <name evidence="5" type="ORF">EEDITHA_LOCUS12402</name>
</gene>
<dbReference type="InterPro" id="IPR045851">
    <property type="entry name" value="AMP-bd_C_sf"/>
</dbReference>
<dbReference type="SUPFAM" id="SSF47336">
    <property type="entry name" value="ACP-like"/>
    <property type="match status" value="1"/>
</dbReference>
<dbReference type="InterPro" id="IPR000873">
    <property type="entry name" value="AMP-dep_synth/lig_dom"/>
</dbReference>
<evidence type="ECO:0000313" key="5">
    <source>
        <dbReference type="EMBL" id="CAH2097143.1"/>
    </source>
</evidence>
<evidence type="ECO:0000256" key="1">
    <source>
        <dbReference type="ARBA" id="ARBA00022450"/>
    </source>
</evidence>
<dbReference type="Gene3D" id="3.30.300.30">
    <property type="match status" value="1"/>
</dbReference>
<dbReference type="SUPFAM" id="SSF56801">
    <property type="entry name" value="Acetyl-CoA synthetase-like"/>
    <property type="match status" value="1"/>
</dbReference>
<keyword evidence="6" id="KW-1185">Reference proteome</keyword>
<dbReference type="InterPro" id="IPR009081">
    <property type="entry name" value="PP-bd_ACP"/>
</dbReference>